<sequence length="82" mass="9296">MQKPFIAVITSVHTSFELTIHGTHSGPTHLLKSLPGLQKSKQLAQYILTFGYLHGEELGYKKRLLFSEDQMQECVHKLTASR</sequence>
<protein>
    <submittedName>
        <fullName evidence="1">Uncharacterized protein</fullName>
    </submittedName>
</protein>
<name>A0A327WA63_9BACT</name>
<dbReference type="AlphaFoldDB" id="A0A327WA63"/>
<evidence type="ECO:0000313" key="1">
    <source>
        <dbReference type="EMBL" id="RAJ87495.1"/>
    </source>
</evidence>
<evidence type="ECO:0000313" key="2">
    <source>
        <dbReference type="Proteomes" id="UP000249819"/>
    </source>
</evidence>
<reference evidence="1 2" key="1">
    <citation type="submission" date="2018-06" db="EMBL/GenBank/DDBJ databases">
        <title>Genomic Encyclopedia of Archaeal and Bacterial Type Strains, Phase II (KMG-II): from individual species to whole genera.</title>
        <authorList>
            <person name="Goeker M."/>
        </authorList>
    </citation>
    <scope>NUCLEOTIDE SEQUENCE [LARGE SCALE GENOMIC DNA]</scope>
    <source>
        <strain evidence="1 2">DSM 29821</strain>
    </source>
</reference>
<accession>A0A327WA63</accession>
<keyword evidence="2" id="KW-1185">Reference proteome</keyword>
<organism evidence="1 2">
    <name type="scientific">Chitinophaga dinghuensis</name>
    <dbReference type="NCBI Taxonomy" id="1539050"/>
    <lineage>
        <taxon>Bacteria</taxon>
        <taxon>Pseudomonadati</taxon>
        <taxon>Bacteroidota</taxon>
        <taxon>Chitinophagia</taxon>
        <taxon>Chitinophagales</taxon>
        <taxon>Chitinophagaceae</taxon>
        <taxon>Chitinophaga</taxon>
    </lineage>
</organism>
<dbReference type="EMBL" id="QLMA01000001">
    <property type="protein sequence ID" value="RAJ87495.1"/>
    <property type="molecule type" value="Genomic_DNA"/>
</dbReference>
<dbReference type="RefSeq" id="WP_111590175.1">
    <property type="nucleotide sequence ID" value="NZ_QLMA01000001.1"/>
</dbReference>
<proteinExistence type="predicted"/>
<gene>
    <name evidence="1" type="ORF">CLV59_101246</name>
</gene>
<comment type="caution">
    <text evidence="1">The sequence shown here is derived from an EMBL/GenBank/DDBJ whole genome shotgun (WGS) entry which is preliminary data.</text>
</comment>
<dbReference type="Proteomes" id="UP000249819">
    <property type="component" value="Unassembled WGS sequence"/>
</dbReference>